<proteinExistence type="predicted"/>
<comment type="caution">
    <text evidence="1">The sequence shown here is derived from an EMBL/GenBank/DDBJ whole genome shotgun (WGS) entry which is preliminary data.</text>
</comment>
<dbReference type="AlphaFoldDB" id="A0A1E8E1W6"/>
<evidence type="ECO:0000313" key="2">
    <source>
        <dbReference type="Proteomes" id="UP000186931"/>
    </source>
</evidence>
<sequence>MRHISKSEAPLGLTKYLNENSTAKWENFKNEDQVAYKAVCTLIKEDQLGICCYCETDFEISNTSLIKDFRVEHFYPKSETYLPNTQENAHLTWSNLFGCCHGGSMNHIDDNRYTNPNLHCDAIKGDNDWTNEILNPLHIPADAKIFSFEMDGEIIISDQCPVELKVLAKQSIEKLNLNEKTYLKKAREAVRKEMENQSAILIQSGKTVEEALDFLKEALFSNTATNMKFYTCKLDYVSY</sequence>
<reference evidence="1 2" key="1">
    <citation type="submission" date="2016-10" db="EMBL/GenBank/DDBJ databases">
        <title>Genome of airborne Acinetobacter sp. 5-2Ac02 in the hospital environment: Species near to Acinetobacter towneri.</title>
        <authorList>
            <person name="Barbosa B."/>
            <person name="Fernandez-Garcia L."/>
            <person name="Gato E."/>
            <person name="Leao R."/>
            <person name="Albano R."/>
            <person name="Fernandez B."/>
            <person name="Fernandez-Cuenca F."/>
            <person name="Marques E."/>
            <person name="Tomas M."/>
        </authorList>
    </citation>
    <scope>NUCLEOTIDE SEQUENCE [LARGE SCALE GENOMIC DNA]</scope>
    <source>
        <strain evidence="1 2">5-2Ac02</strain>
    </source>
</reference>
<dbReference type="RefSeq" id="WP_070154435.1">
    <property type="nucleotide sequence ID" value="NZ_MKQS01000012.1"/>
</dbReference>
<evidence type="ECO:0000313" key="1">
    <source>
        <dbReference type="EMBL" id="OFE43486.1"/>
    </source>
</evidence>
<organism evidence="1 2">
    <name type="scientific">Acinetobacter towneri</name>
    <dbReference type="NCBI Taxonomy" id="202956"/>
    <lineage>
        <taxon>Bacteria</taxon>
        <taxon>Pseudomonadati</taxon>
        <taxon>Pseudomonadota</taxon>
        <taxon>Gammaproteobacteria</taxon>
        <taxon>Moraxellales</taxon>
        <taxon>Moraxellaceae</taxon>
        <taxon>Acinetobacter</taxon>
    </lineage>
</organism>
<dbReference type="EMBL" id="MKQS01000012">
    <property type="protein sequence ID" value="OFE43486.1"/>
    <property type="molecule type" value="Genomic_DNA"/>
</dbReference>
<name>A0A1E8E1W6_9GAMM</name>
<gene>
    <name evidence="1" type="ORF">BJN41_07425</name>
</gene>
<dbReference type="STRING" id="202956.BJN41_07425"/>
<accession>A0A1E8E1W6</accession>
<protein>
    <submittedName>
        <fullName evidence="1">TIGR02646 family protein</fullName>
    </submittedName>
</protein>
<dbReference type="Proteomes" id="UP000186931">
    <property type="component" value="Unassembled WGS sequence"/>
</dbReference>
<dbReference type="NCBIfam" id="TIGR02646">
    <property type="entry name" value="retron system putative HNH endonuclease"/>
    <property type="match status" value="1"/>
</dbReference>
<dbReference type="InterPro" id="IPR013467">
    <property type="entry name" value="HNH78-like"/>
</dbReference>